<gene>
    <name evidence="6" type="ORF">EMPS_03173</name>
</gene>
<evidence type="ECO:0000256" key="1">
    <source>
        <dbReference type="ARBA" id="ARBA00004308"/>
    </source>
</evidence>
<protein>
    <submittedName>
        <fullName evidence="6">AP-4 complex subunit epsilon-1</fullName>
    </submittedName>
</protein>
<dbReference type="Gene3D" id="1.25.10.10">
    <property type="entry name" value="Leucine-rich Repeat Variant"/>
    <property type="match status" value="1"/>
</dbReference>
<evidence type="ECO:0000313" key="7">
    <source>
        <dbReference type="Proteomes" id="UP000827284"/>
    </source>
</evidence>
<dbReference type="InterPro" id="IPR050840">
    <property type="entry name" value="Adaptor_Complx_Large_Subunit"/>
</dbReference>
<organism evidence="6 7">
    <name type="scientific">Entomortierella parvispora</name>
    <dbReference type="NCBI Taxonomy" id="205924"/>
    <lineage>
        <taxon>Eukaryota</taxon>
        <taxon>Fungi</taxon>
        <taxon>Fungi incertae sedis</taxon>
        <taxon>Mucoromycota</taxon>
        <taxon>Mortierellomycotina</taxon>
        <taxon>Mortierellomycetes</taxon>
        <taxon>Mortierellales</taxon>
        <taxon>Mortierellaceae</taxon>
        <taxon>Entomortierella</taxon>
    </lineage>
</organism>
<name>A0A9P3LUA3_9FUNG</name>
<dbReference type="InterPro" id="IPR011989">
    <property type="entry name" value="ARM-like"/>
</dbReference>
<dbReference type="GO" id="GO:0030117">
    <property type="term" value="C:membrane coat"/>
    <property type="evidence" value="ECO:0007669"/>
    <property type="project" value="InterPro"/>
</dbReference>
<dbReference type="OrthoDB" id="29308at2759"/>
<comment type="subcellular location">
    <subcellularLocation>
        <location evidence="1">Endomembrane system</location>
    </subcellularLocation>
</comment>
<accession>A0A9P3LUA3</accession>
<dbReference type="InterPro" id="IPR016024">
    <property type="entry name" value="ARM-type_fold"/>
</dbReference>
<dbReference type="Pfam" id="PF01602">
    <property type="entry name" value="Adaptin_N"/>
    <property type="match status" value="1"/>
</dbReference>
<reference evidence="6" key="1">
    <citation type="submission" date="2021-11" db="EMBL/GenBank/DDBJ databases">
        <authorList>
            <person name="Herlambang A."/>
            <person name="Guo Y."/>
            <person name="Takashima Y."/>
            <person name="Nishizawa T."/>
        </authorList>
    </citation>
    <scope>NUCLEOTIDE SEQUENCE</scope>
    <source>
        <strain evidence="6">E1425</strain>
    </source>
</reference>
<dbReference type="InterPro" id="IPR002553">
    <property type="entry name" value="Clathrin/coatomer_adapt-like_N"/>
</dbReference>
<evidence type="ECO:0000259" key="5">
    <source>
        <dbReference type="Pfam" id="PF01602"/>
    </source>
</evidence>
<dbReference type="GO" id="GO:0012505">
    <property type="term" value="C:endomembrane system"/>
    <property type="evidence" value="ECO:0007669"/>
    <property type="project" value="UniProtKB-SubCell"/>
</dbReference>
<dbReference type="GO" id="GO:0016192">
    <property type="term" value="P:vesicle-mediated transport"/>
    <property type="evidence" value="ECO:0007669"/>
    <property type="project" value="InterPro"/>
</dbReference>
<dbReference type="Proteomes" id="UP000827284">
    <property type="component" value="Unassembled WGS sequence"/>
</dbReference>
<comment type="caution">
    <text evidence="6">The sequence shown here is derived from an EMBL/GenBank/DDBJ whole genome shotgun (WGS) entry which is preliminary data.</text>
</comment>
<dbReference type="SUPFAM" id="SSF48371">
    <property type="entry name" value="ARM repeat"/>
    <property type="match status" value="1"/>
</dbReference>
<keyword evidence="3" id="KW-0653">Protein transport</keyword>
<evidence type="ECO:0000256" key="4">
    <source>
        <dbReference type="ARBA" id="ARBA00023136"/>
    </source>
</evidence>
<dbReference type="EMBL" id="BQFW01000004">
    <property type="protein sequence ID" value="GJJ70823.1"/>
    <property type="molecule type" value="Genomic_DNA"/>
</dbReference>
<dbReference type="GO" id="GO:0006886">
    <property type="term" value="P:intracellular protein transport"/>
    <property type="evidence" value="ECO:0007669"/>
    <property type="project" value="InterPro"/>
</dbReference>
<proteinExistence type="predicted"/>
<evidence type="ECO:0000256" key="3">
    <source>
        <dbReference type="ARBA" id="ARBA00022927"/>
    </source>
</evidence>
<reference evidence="6" key="2">
    <citation type="journal article" date="2022" name="Microbiol. Resour. Announc.">
        <title>Whole-Genome Sequence of Entomortierella parvispora E1425, a Mucoromycotan Fungus Associated with Burkholderiaceae-Related Endosymbiotic Bacteria.</title>
        <authorList>
            <person name="Herlambang A."/>
            <person name="Guo Y."/>
            <person name="Takashima Y."/>
            <person name="Narisawa K."/>
            <person name="Ohta H."/>
            <person name="Nishizawa T."/>
        </authorList>
    </citation>
    <scope>NUCLEOTIDE SEQUENCE</scope>
    <source>
        <strain evidence="6">E1425</strain>
    </source>
</reference>
<dbReference type="PANTHER" id="PTHR22780">
    <property type="entry name" value="ADAPTIN, ALPHA/GAMMA/EPSILON"/>
    <property type="match status" value="1"/>
</dbReference>
<sequence length="627" mass="69701">MDFSRKLLSTLTGSQDTEPARSAEDATAFSEESIEALRSSISNPNIATATMKENMLRLIYGDMMGLDVQFGAIYALQLAQSGQKVSEKRAGYLACYLLLHEGNELNIMLVNTLQKDLTSSNYHHVVVALVTLCNMTLPDILPSMVSHVLVALTHTHESVRKRALIALRNFYSQQPNLIVPHLDQIRESLFDPEPSVMSAALGFFSLAVKDHSQEMKALVPALVRILQQVIEGKLPKGYSYHGTPAPWIQIRCLQIMAQLGQQDLSASTVMTPVVMAAFHKARNGVDAAFGILFEIIRTLNRFHPEIVLTLCQFKDKSRNPLLIIPKFATSSNQILKYLGISMLCQVHPNAWSDAWWNDSLLAAVVDALESRDTTIQRRALELLYRMLTLENSENIIDRLVHAFFQGQDENREQEPQELFGNDHRRVVREGPVSYREKILGQILDAAERFGTSEEKYLDLMVDLLGRGGSIVTMQTAERIMLVLEKGAKSPAMNVVHLRMLAVQKALAYLSAQDYKAATPALAYFLFWVLGEYGQETEEVSMVSIMEALGHSLLTNQDPSTQALVLTALTKTALKTAPNAVPATIRGVVAGQVLNLHSAKCISGCNMPMHLDVQQRAQEFLMIAELIS</sequence>
<dbReference type="AlphaFoldDB" id="A0A9P3LUA3"/>
<keyword evidence="2" id="KW-0813">Transport</keyword>
<feature type="domain" description="Clathrin/coatomer adaptor adaptin-like N-terminal" evidence="5">
    <location>
        <begin position="40"/>
        <end position="623"/>
    </location>
</feature>
<keyword evidence="7" id="KW-1185">Reference proteome</keyword>
<keyword evidence="4" id="KW-0472">Membrane</keyword>
<evidence type="ECO:0000256" key="2">
    <source>
        <dbReference type="ARBA" id="ARBA00022448"/>
    </source>
</evidence>
<evidence type="ECO:0000313" key="6">
    <source>
        <dbReference type="EMBL" id="GJJ70823.1"/>
    </source>
</evidence>